<comment type="caution">
    <text evidence="1">The sequence shown here is derived from an EMBL/GenBank/DDBJ whole genome shotgun (WGS) entry which is preliminary data.</text>
</comment>
<dbReference type="PANTHER" id="PTHR23086">
    <property type="entry name" value="PHOSPHATIDYLINOSITOL-4-PHOSPHATE 5-KINASE"/>
    <property type="match status" value="1"/>
</dbReference>
<organism evidence="1 2">
    <name type="scientific">Nepenthes gracilis</name>
    <name type="common">Slender pitcher plant</name>
    <dbReference type="NCBI Taxonomy" id="150966"/>
    <lineage>
        <taxon>Eukaryota</taxon>
        <taxon>Viridiplantae</taxon>
        <taxon>Streptophyta</taxon>
        <taxon>Embryophyta</taxon>
        <taxon>Tracheophyta</taxon>
        <taxon>Spermatophyta</taxon>
        <taxon>Magnoliopsida</taxon>
        <taxon>eudicotyledons</taxon>
        <taxon>Gunneridae</taxon>
        <taxon>Pentapetalae</taxon>
        <taxon>Caryophyllales</taxon>
        <taxon>Nepenthaceae</taxon>
        <taxon>Nepenthes</taxon>
    </lineage>
</organism>
<dbReference type="EMBL" id="BSYO01000036">
    <property type="protein sequence ID" value="GMH29372.1"/>
    <property type="molecule type" value="Genomic_DNA"/>
</dbReference>
<dbReference type="InterPro" id="IPR027484">
    <property type="entry name" value="PInositol-4-P-5-kinase_N"/>
</dbReference>
<dbReference type="GO" id="GO:0046854">
    <property type="term" value="P:phosphatidylinositol phosphate biosynthetic process"/>
    <property type="evidence" value="ECO:0007669"/>
    <property type="project" value="TreeGrafter"/>
</dbReference>
<dbReference type="AlphaFoldDB" id="A0AAD3TIE1"/>
<dbReference type="Gene3D" id="3.30.800.10">
    <property type="entry name" value="Phosphatidylinositol Phosphate Kinase II Beta"/>
    <property type="match status" value="1"/>
</dbReference>
<reference evidence="1" key="1">
    <citation type="submission" date="2023-05" db="EMBL/GenBank/DDBJ databases">
        <title>Nepenthes gracilis genome sequencing.</title>
        <authorList>
            <person name="Fukushima K."/>
        </authorList>
    </citation>
    <scope>NUCLEOTIDE SEQUENCE</scope>
    <source>
        <strain evidence="1">SING2019-196</strain>
    </source>
</reference>
<dbReference type="InterPro" id="IPR023610">
    <property type="entry name" value="PInositol-4/5-P-5/4-kinase"/>
</dbReference>
<gene>
    <name evidence="1" type="ORF">Nepgr_031215</name>
</gene>
<accession>A0AAD3TIE1</accession>
<proteinExistence type="predicted"/>
<evidence type="ECO:0000313" key="1">
    <source>
        <dbReference type="EMBL" id="GMH29372.1"/>
    </source>
</evidence>
<dbReference type="Proteomes" id="UP001279734">
    <property type="component" value="Unassembled WGS sequence"/>
</dbReference>
<dbReference type="GO" id="GO:0005886">
    <property type="term" value="C:plasma membrane"/>
    <property type="evidence" value="ECO:0007669"/>
    <property type="project" value="TreeGrafter"/>
</dbReference>
<name>A0AAD3TIE1_NEPGR</name>
<dbReference type="PANTHER" id="PTHR23086:SF140">
    <property type="entry name" value="PHOSPHATIDYLINOSITOL 4-PHOSPHATE 5-KINASE 2"/>
    <property type="match status" value="1"/>
</dbReference>
<dbReference type="SUPFAM" id="SSF56104">
    <property type="entry name" value="SAICAR synthase-like"/>
    <property type="match status" value="1"/>
</dbReference>
<protein>
    <submittedName>
        <fullName evidence="1">Uncharacterized protein</fullName>
    </submittedName>
</protein>
<sequence>MEDLSEEEQVIPDVKPVAPLQFRMMMRKKHHQIVQLHYGAFMPWATEEVIYSEGIVLFDGDGARTLKLKHQPGKTVSTGHASTLKNLKSSNFCPKEKFWIRFPPERSKVPGFQSAKYCPSVLLHLRELFQLNPITYMTAICGPVILLESSSPGKHGSTRDLKSTSQQPIMVESTTGRESSIALIQQLGHKREEFRKDMEQLCNRQVGHSYLLATTQLHFQS</sequence>
<keyword evidence="2" id="KW-1185">Reference proteome</keyword>
<evidence type="ECO:0000313" key="2">
    <source>
        <dbReference type="Proteomes" id="UP001279734"/>
    </source>
</evidence>
<dbReference type="GO" id="GO:0016308">
    <property type="term" value="F:1-phosphatidylinositol-4-phosphate 5-kinase activity"/>
    <property type="evidence" value="ECO:0007669"/>
    <property type="project" value="TreeGrafter"/>
</dbReference>